<accession>Q4BYE3</accession>
<reference evidence="2" key="3">
    <citation type="submission" date="2016-12" db="EMBL/GenBank/DDBJ databases">
        <title>Annotation of the draft genome assembly of Crocosphaera watsonii WH 8501.</title>
        <authorList>
            <consortium name="US DOE Joint Genome Institute (JGI-ORNL)"/>
            <person name="Larimer F."/>
            <person name="Land M."/>
        </authorList>
    </citation>
    <scope>NUCLEOTIDE SEQUENCE</scope>
    <source>
        <strain evidence="2">WH 8501</strain>
    </source>
</reference>
<comment type="caution">
    <text evidence="2">The sequence shown here is derived from an EMBL/GenBank/DDBJ whole genome shotgun (WGS) entry which is preliminary data.</text>
</comment>
<evidence type="ECO:0000256" key="1">
    <source>
        <dbReference type="SAM" id="MobiDB-lite"/>
    </source>
</evidence>
<dbReference type="KEGG" id="cwa:CwatDRAFT_2143"/>
<evidence type="ECO:0000313" key="3">
    <source>
        <dbReference type="Proteomes" id="UP000003922"/>
    </source>
</evidence>
<feature type="region of interest" description="Disordered" evidence="1">
    <location>
        <begin position="69"/>
        <end position="96"/>
    </location>
</feature>
<dbReference type="RefSeq" id="WP_007307317.1">
    <property type="nucleotide sequence ID" value="NZ_AADV02000105.1"/>
</dbReference>
<organism evidence="2 3">
    <name type="scientific">Crocosphaera watsonii WH 8501</name>
    <dbReference type="NCBI Taxonomy" id="165597"/>
    <lineage>
        <taxon>Bacteria</taxon>
        <taxon>Bacillati</taxon>
        <taxon>Cyanobacteriota</taxon>
        <taxon>Cyanophyceae</taxon>
        <taxon>Oscillatoriophycideae</taxon>
        <taxon>Chroococcales</taxon>
        <taxon>Aphanothecaceae</taxon>
        <taxon>Crocosphaera</taxon>
    </lineage>
</organism>
<name>Q4BYE3_CROWT</name>
<keyword evidence="3" id="KW-1185">Reference proteome</keyword>
<gene>
    <name evidence="2" type="ORF">CwatDRAFT_2143</name>
</gene>
<reference evidence="2" key="2">
    <citation type="submission" date="2005-06" db="EMBL/GenBank/DDBJ databases">
        <title>Sequencing of the draft genome and assembly of Crocosphaera watsonii WH 8501.</title>
        <authorList>
            <consortium name="US DOE Joint Genome Institute (JGI-PGF)"/>
            <person name="Copeland A."/>
            <person name="Lucas S."/>
            <person name="Lapidus A."/>
            <person name="Barry K."/>
            <person name="Detter C."/>
            <person name="Glavina T."/>
            <person name="Hammon N."/>
            <person name="Israni S."/>
            <person name="Pitluck S."/>
            <person name="Richardson P."/>
        </authorList>
    </citation>
    <scope>NUCLEOTIDE SEQUENCE [LARGE SCALE GENOMIC DNA]</scope>
    <source>
        <strain evidence="2">WH 8501</strain>
    </source>
</reference>
<reference evidence="2" key="1">
    <citation type="submission" date="2004-02" db="EMBL/GenBank/DDBJ databases">
        <authorList>
            <consortium name="DOE Joint Genome Institute"/>
        </authorList>
    </citation>
    <scope>NUCLEOTIDE SEQUENCE [LARGE SCALE GENOMIC DNA]</scope>
    <source>
        <strain evidence="2">WH 8501</strain>
    </source>
</reference>
<dbReference type="EMBL" id="AADV02000105">
    <property type="protein sequence ID" value="EAM48915.1"/>
    <property type="molecule type" value="Genomic_DNA"/>
</dbReference>
<evidence type="ECO:0000313" key="2">
    <source>
        <dbReference type="EMBL" id="EAM48915.1"/>
    </source>
</evidence>
<protein>
    <submittedName>
        <fullName evidence="2">Uncharacterized protein</fullName>
    </submittedName>
</protein>
<proteinExistence type="predicted"/>
<dbReference type="Proteomes" id="UP000003922">
    <property type="component" value="Unassembled WGS sequence"/>
</dbReference>
<sequence length="333" mass="39594">MLDFSEIRLVKNPNDNFVGIRKSESGDDYEFWLPNGFDDFPEEEEKDFDQIRDLFFKMYRTFRKFENDNQSNRINTNNPDYQQDQDQTTVSSGGLSLQTEEGEEVTLYSKLRMIERVLETYNDLAINSIQKKIKRTNDVDYSQLYKYLDRAVYLENDAMYVDTMDLPRPVLRYESTDIVYLYCYILDEIVQQLDEDVPDSVKCHIQDISFLAQHFKDDYLTSEQSIFAQDTFLETTNILKEALDNIDQHTYYKDTDYWVLYEAIETFLYGELSPDLDDGEYWGIKGFSLIWEDMCNTYFFKHHKDNICCADTDIKLNGHVNDKRKEDDINRVC</sequence>
<dbReference type="AlphaFoldDB" id="Q4BYE3"/>